<feature type="compositionally biased region" description="Basic and acidic residues" evidence="1">
    <location>
        <begin position="780"/>
        <end position="789"/>
    </location>
</feature>
<comment type="caution">
    <text evidence="2">The sequence shown here is derived from an EMBL/GenBank/DDBJ whole genome shotgun (WGS) entry which is preliminary data.</text>
</comment>
<feature type="compositionally biased region" description="Acidic residues" evidence="1">
    <location>
        <begin position="566"/>
        <end position="576"/>
    </location>
</feature>
<feature type="non-terminal residue" evidence="2">
    <location>
        <position position="1"/>
    </location>
</feature>
<feature type="compositionally biased region" description="Basic and acidic residues" evidence="1">
    <location>
        <begin position="760"/>
        <end position="771"/>
    </location>
</feature>
<protein>
    <submittedName>
        <fullName evidence="2">Uncharacterized protein</fullName>
    </submittedName>
</protein>
<feature type="region of interest" description="Disordered" evidence="1">
    <location>
        <begin position="312"/>
        <end position="422"/>
    </location>
</feature>
<feature type="compositionally biased region" description="Low complexity" evidence="1">
    <location>
        <begin position="394"/>
        <end position="417"/>
    </location>
</feature>
<evidence type="ECO:0000313" key="2">
    <source>
        <dbReference type="EMBL" id="GIY31032.1"/>
    </source>
</evidence>
<gene>
    <name evidence="2" type="ORF">CEXT_139371</name>
</gene>
<feature type="compositionally biased region" description="Polar residues" evidence="1">
    <location>
        <begin position="323"/>
        <end position="351"/>
    </location>
</feature>
<feature type="region of interest" description="Disordered" evidence="1">
    <location>
        <begin position="653"/>
        <end position="674"/>
    </location>
</feature>
<feature type="region of interest" description="Disordered" evidence="1">
    <location>
        <begin position="31"/>
        <end position="50"/>
    </location>
</feature>
<keyword evidence="3" id="KW-1185">Reference proteome</keyword>
<feature type="compositionally biased region" description="Basic residues" evidence="1">
    <location>
        <begin position="164"/>
        <end position="179"/>
    </location>
</feature>
<dbReference type="EMBL" id="BPLR01009312">
    <property type="protein sequence ID" value="GIY31032.1"/>
    <property type="molecule type" value="Genomic_DNA"/>
</dbReference>
<dbReference type="AlphaFoldDB" id="A0AAV4SF13"/>
<feature type="compositionally biased region" description="Basic and acidic residues" evidence="1">
    <location>
        <begin position="352"/>
        <end position="369"/>
    </location>
</feature>
<feature type="region of interest" description="Disordered" evidence="1">
    <location>
        <begin position="733"/>
        <end position="789"/>
    </location>
</feature>
<organism evidence="2 3">
    <name type="scientific">Caerostris extrusa</name>
    <name type="common">Bark spider</name>
    <name type="synonym">Caerostris bankana</name>
    <dbReference type="NCBI Taxonomy" id="172846"/>
    <lineage>
        <taxon>Eukaryota</taxon>
        <taxon>Metazoa</taxon>
        <taxon>Ecdysozoa</taxon>
        <taxon>Arthropoda</taxon>
        <taxon>Chelicerata</taxon>
        <taxon>Arachnida</taxon>
        <taxon>Araneae</taxon>
        <taxon>Araneomorphae</taxon>
        <taxon>Entelegynae</taxon>
        <taxon>Araneoidea</taxon>
        <taxon>Araneidae</taxon>
        <taxon>Caerostris</taxon>
    </lineage>
</organism>
<reference evidence="2 3" key="1">
    <citation type="submission" date="2021-06" db="EMBL/GenBank/DDBJ databases">
        <title>Caerostris extrusa draft genome.</title>
        <authorList>
            <person name="Kono N."/>
            <person name="Arakawa K."/>
        </authorList>
    </citation>
    <scope>NUCLEOTIDE SEQUENCE [LARGE SCALE GENOMIC DNA]</scope>
</reference>
<sequence>VASIYGHDAFISKTAKIDSLCAWADHNNPATCESKQVTRGRPVPSKIGTKDACGAKLFYPSTIGMSQSKDSSPMESSNSPMDVEDASMESAGAPEKDGKDQTSADNKDSNIPEKPAVLKTARTAAEILKEQVCDLPQSGGPSSAGESMDVEDKSAAYGGARPKTFTKKKKPKSKKHKGKSNLLKDFQLSRQQSIDVSSPCPSTSNESDSKNKRVKKYQLIIKRKNPEDSTRWNTAEVTKEEMAKMCAELKQYYVRLLKQLHKGEVLAQPGWIDFISEENVPRVDHLGFRSLRRWRTSADLCKAFMSLHPISPGVSDPVVVPSNRSPDQADSAAGNLTKNSQEISTSLSQVKLDTDSRGNDPVQTDKESEQQPEDQDQNVDLNPEREEDSPEPPVEAAADAPEPPAEAAAAAAPEPGARQQALWPPSTLQGYSVWPADLPREDGSEVTSHGDCGKQTFLQLGAEPGPAWIEEEIRNPLRQRFALWREEMTSFYALVRDRLNARWGARTEPCGMPAFIGLILESVQLIVTKKFAINLEIELAAKIKRAQDRAKERSKELADSSHIDPIDPEDEEPEEYQQLEYKTKLKVEFPAPEEMEMYTAVVESKISAAAVAAAGDSKSYSPVSESQHSNVTTPQSYGLDDLLSDAISRKPLLSSFGSEDSSRDATPIPIDDEQAPFSLDTNLSFIISDMLIVSVKNNLANEQAMNTQAHRFKEPVSQATGMDKKVGAGSQWEIEPYTDSPSNPTESSVVSFSSDEDTDSERQDQKRRSPPEDSDDESREPDSKRVHRA</sequence>
<feature type="compositionally biased region" description="Polar residues" evidence="1">
    <location>
        <begin position="64"/>
        <end position="80"/>
    </location>
</feature>
<name>A0AAV4SF13_CAEEX</name>
<accession>A0AAV4SF13</accession>
<evidence type="ECO:0000256" key="1">
    <source>
        <dbReference type="SAM" id="MobiDB-lite"/>
    </source>
</evidence>
<feature type="region of interest" description="Disordered" evidence="1">
    <location>
        <begin position="132"/>
        <end position="214"/>
    </location>
</feature>
<evidence type="ECO:0000313" key="3">
    <source>
        <dbReference type="Proteomes" id="UP001054945"/>
    </source>
</evidence>
<feature type="compositionally biased region" description="Low complexity" evidence="1">
    <location>
        <begin position="312"/>
        <end position="322"/>
    </location>
</feature>
<proteinExistence type="predicted"/>
<dbReference type="Proteomes" id="UP001054945">
    <property type="component" value="Unassembled WGS sequence"/>
</dbReference>
<feature type="region of interest" description="Disordered" evidence="1">
    <location>
        <begin position="64"/>
        <end position="119"/>
    </location>
</feature>
<feature type="compositionally biased region" description="Basic and acidic residues" evidence="1">
    <location>
        <begin position="552"/>
        <end position="565"/>
    </location>
</feature>
<feature type="compositionally biased region" description="Polar residues" evidence="1">
    <location>
        <begin position="188"/>
        <end position="206"/>
    </location>
</feature>
<feature type="compositionally biased region" description="Basic and acidic residues" evidence="1">
    <location>
        <begin position="94"/>
        <end position="111"/>
    </location>
</feature>
<feature type="region of interest" description="Disordered" evidence="1">
    <location>
        <begin position="552"/>
        <end position="576"/>
    </location>
</feature>